<dbReference type="InterPro" id="IPR034139">
    <property type="entry name" value="TOPRIM_OLD"/>
</dbReference>
<dbReference type="PANTHER" id="PTHR43581:SF4">
    <property type="entry name" value="ATP_GTP PHOSPHATASE"/>
    <property type="match status" value="1"/>
</dbReference>
<dbReference type="Proteomes" id="UP000638263">
    <property type="component" value="Unassembled WGS sequence"/>
</dbReference>
<protein>
    <recommendedName>
        <fullName evidence="6">DUF2813 domain-containing protein</fullName>
    </recommendedName>
</protein>
<feature type="domain" description="Rad50/SbcC-type AAA" evidence="2">
    <location>
        <begin position="7"/>
        <end position="78"/>
    </location>
</feature>
<evidence type="ECO:0000259" key="2">
    <source>
        <dbReference type="Pfam" id="PF13476"/>
    </source>
</evidence>
<dbReference type="Pfam" id="PF13476">
    <property type="entry name" value="AAA_23"/>
    <property type="match status" value="1"/>
</dbReference>
<reference evidence="4" key="2">
    <citation type="submission" date="2020-09" db="EMBL/GenBank/DDBJ databases">
        <authorList>
            <person name="Sun Q."/>
            <person name="Zhou Y."/>
        </authorList>
    </citation>
    <scope>NUCLEOTIDE SEQUENCE</scope>
    <source>
        <strain evidence="4">CGMCC 4.3508</strain>
    </source>
</reference>
<evidence type="ECO:0000313" key="4">
    <source>
        <dbReference type="EMBL" id="GGL20752.1"/>
    </source>
</evidence>
<keyword evidence="5" id="KW-1185">Reference proteome</keyword>
<dbReference type="EMBL" id="BMMH01000007">
    <property type="protein sequence ID" value="GGL20752.1"/>
    <property type="molecule type" value="Genomic_DNA"/>
</dbReference>
<dbReference type="Pfam" id="PF20469">
    <property type="entry name" value="OLD-like_TOPRIM"/>
    <property type="match status" value="1"/>
</dbReference>
<proteinExistence type="predicted"/>
<dbReference type="InterPro" id="IPR051396">
    <property type="entry name" value="Bact_Antivir_Def_Nuclease"/>
</dbReference>
<dbReference type="Gene3D" id="3.40.50.300">
    <property type="entry name" value="P-loop containing nucleotide triphosphate hydrolases"/>
    <property type="match status" value="2"/>
</dbReference>
<dbReference type="AlphaFoldDB" id="A0A917RQR9"/>
<dbReference type="SUPFAM" id="SSF52540">
    <property type="entry name" value="P-loop containing nucleoside triphosphate hydrolases"/>
    <property type="match status" value="1"/>
</dbReference>
<organism evidence="4 5">
    <name type="scientific">Nocardia jinanensis</name>
    <dbReference type="NCBI Taxonomy" id="382504"/>
    <lineage>
        <taxon>Bacteria</taxon>
        <taxon>Bacillati</taxon>
        <taxon>Actinomycetota</taxon>
        <taxon>Actinomycetes</taxon>
        <taxon>Mycobacteriales</taxon>
        <taxon>Nocardiaceae</taxon>
        <taxon>Nocardia</taxon>
    </lineage>
</organism>
<evidence type="ECO:0000259" key="3">
    <source>
        <dbReference type="Pfam" id="PF20469"/>
    </source>
</evidence>
<reference evidence="4" key="1">
    <citation type="journal article" date="2014" name="Int. J. Syst. Evol. Microbiol.">
        <title>Complete genome sequence of Corynebacterium casei LMG S-19264T (=DSM 44701T), isolated from a smear-ripened cheese.</title>
        <authorList>
            <consortium name="US DOE Joint Genome Institute (JGI-PGF)"/>
            <person name="Walter F."/>
            <person name="Albersmeier A."/>
            <person name="Kalinowski J."/>
            <person name="Ruckert C."/>
        </authorList>
    </citation>
    <scope>NUCLEOTIDE SEQUENCE</scope>
    <source>
        <strain evidence="4">CGMCC 4.3508</strain>
    </source>
</reference>
<gene>
    <name evidence="4" type="ORF">GCM10011588_39510</name>
</gene>
<dbReference type="GO" id="GO:0016887">
    <property type="term" value="F:ATP hydrolysis activity"/>
    <property type="evidence" value="ECO:0007669"/>
    <property type="project" value="InterPro"/>
</dbReference>
<dbReference type="InterPro" id="IPR041685">
    <property type="entry name" value="AAA_GajA/Old/RecF-like"/>
</dbReference>
<comment type="caution">
    <text evidence="4">The sequence shown here is derived from an EMBL/GenBank/DDBJ whole genome shotgun (WGS) entry which is preliminary data.</text>
</comment>
<dbReference type="GO" id="GO:0006302">
    <property type="term" value="P:double-strand break repair"/>
    <property type="evidence" value="ECO:0007669"/>
    <property type="project" value="InterPro"/>
</dbReference>
<dbReference type="Pfam" id="PF13175">
    <property type="entry name" value="AAA_15"/>
    <property type="match status" value="1"/>
</dbReference>
<name>A0A917RQR9_9NOCA</name>
<feature type="domain" description="OLD protein-like TOPRIM" evidence="3">
    <location>
        <begin position="400"/>
        <end position="468"/>
    </location>
</feature>
<accession>A0A917RQR9</accession>
<evidence type="ECO:0000259" key="1">
    <source>
        <dbReference type="Pfam" id="PF13175"/>
    </source>
</evidence>
<evidence type="ECO:0008006" key="6">
    <source>
        <dbReference type="Google" id="ProtNLM"/>
    </source>
</evidence>
<dbReference type="InterPro" id="IPR027417">
    <property type="entry name" value="P-loop_NTPase"/>
</dbReference>
<sequence length="630" mass="68331">MYLSCVRAENFRIFGSAPGEHSDEDGRLELELDRGTNVLVGENDSGKSAIIDAIRICLLTTAADYSRVTRDDFHVGPAGRATSFTITCGFTELTVEEQATFLELVTTDRGGVASLFVTVHAEMMDPVRPKRISISTRTGPDGSGPALDGAARELLKATYLRPLRDAEAEMRSGRGSRLSQILAGYPAMTAEQVDDFDEEADSASTLVGILRRAEHHLAKNNAVLLALEDINGDYLSRFAIGTDKLRGQITVSGDATLARALERLELALTPETGEWTRRGLGYNNALFMAAELLLLGNSDIAPLLLIEEPEAHLHPQMQARIMDLLQERAQIGQDSVRSTAPVQVLLTTHSPNLASAIPVEHLTLVARGGTFRLAPGSTYLGSGDYEFLTRFLDVTKAGLFFARAVAIVEGDAEAILLPALAAATGSPFNASGVTVVNVGTVGLFRYSRIFQRDGEQIPVAIACIRDRDLVPAGTPDDMRGELKCAQEMEPDEITHHLDKLTSGDSGNVRTFVSDHWTLEYDLAAASWEMATLMHQAAQAAVLSKSAWPDAVTLAESDTSAAKQVTQWRDDGESLEAKAIKIYEPLRMKKASKPITAQHAARLLQTTPITEEQLPKYLVQAFSHLRSAAPR</sequence>
<feature type="domain" description="Endonuclease GajA/Old nuclease/RecF-like AAA" evidence="1">
    <location>
        <begin position="243"/>
        <end position="354"/>
    </location>
</feature>
<dbReference type="PANTHER" id="PTHR43581">
    <property type="entry name" value="ATP/GTP PHOSPHATASE"/>
    <property type="match status" value="1"/>
</dbReference>
<dbReference type="InterPro" id="IPR038729">
    <property type="entry name" value="Rad50/SbcC_AAA"/>
</dbReference>
<evidence type="ECO:0000313" key="5">
    <source>
        <dbReference type="Proteomes" id="UP000638263"/>
    </source>
</evidence>